<reference evidence="1" key="2">
    <citation type="journal article" date="2023" name="Infect Dis Poverty">
        <title>Chromosome-scale genome of the human blood fluke Schistosoma mekongi and its implications for public health.</title>
        <authorList>
            <person name="Zhou M."/>
            <person name="Xu L."/>
            <person name="Xu D."/>
            <person name="Chen W."/>
            <person name="Khan J."/>
            <person name="Hu Y."/>
            <person name="Huang H."/>
            <person name="Wei H."/>
            <person name="Zhang Y."/>
            <person name="Chusongsang P."/>
            <person name="Tanasarnprasert K."/>
            <person name="Hu X."/>
            <person name="Limpanont Y."/>
            <person name="Lv Z."/>
        </authorList>
    </citation>
    <scope>NUCLEOTIDE SEQUENCE</scope>
    <source>
        <strain evidence="1">LV_2022a</strain>
    </source>
</reference>
<organism evidence="1 2">
    <name type="scientific">Schistosoma mekongi</name>
    <name type="common">Parasitic worm</name>
    <dbReference type="NCBI Taxonomy" id="38744"/>
    <lineage>
        <taxon>Eukaryota</taxon>
        <taxon>Metazoa</taxon>
        <taxon>Spiralia</taxon>
        <taxon>Lophotrochozoa</taxon>
        <taxon>Platyhelminthes</taxon>
        <taxon>Trematoda</taxon>
        <taxon>Digenea</taxon>
        <taxon>Strigeidida</taxon>
        <taxon>Schistosomatoidea</taxon>
        <taxon>Schistosomatidae</taxon>
        <taxon>Schistosoma</taxon>
    </lineage>
</organism>
<sequence length="242" mass="27360">MASDKKPIPLSTSSSTSSDFNILLEKSKGFANQFTDSHLDQLVNKILKIRQEYPNLIHDDNGSTEMKQIQQNLTIQSTHLKVQEIFENIRHLLNKHYEEYNENRQISEVSIDKSPSHSVDPLEKLKQSSEKIKQLNGAVSKLLPVYTKLELNSNQLSNDQVNKENIEHCTASFEKIHKGARNLERLLLANEKLQNGLERLSQYTSSLPDLSDNPSISILTEILSSKKCCPESSSPENSSSIN</sequence>
<dbReference type="EMBL" id="JALJAT010000007">
    <property type="protein sequence ID" value="KAK4468046.1"/>
    <property type="molecule type" value="Genomic_DNA"/>
</dbReference>
<evidence type="ECO:0000313" key="1">
    <source>
        <dbReference type="EMBL" id="KAK4468046.1"/>
    </source>
</evidence>
<proteinExistence type="predicted"/>
<evidence type="ECO:0000313" key="2">
    <source>
        <dbReference type="Proteomes" id="UP001292079"/>
    </source>
</evidence>
<comment type="caution">
    <text evidence="1">The sequence shown here is derived from an EMBL/GenBank/DDBJ whole genome shotgun (WGS) entry which is preliminary data.</text>
</comment>
<gene>
    <name evidence="1" type="ORF">MN116_008222</name>
</gene>
<accession>A0AAE1Z5M5</accession>
<dbReference type="Proteomes" id="UP001292079">
    <property type="component" value="Unassembled WGS sequence"/>
</dbReference>
<name>A0AAE1Z5M5_SCHME</name>
<dbReference type="AlphaFoldDB" id="A0AAE1Z5M5"/>
<reference evidence="1" key="1">
    <citation type="submission" date="2022-04" db="EMBL/GenBank/DDBJ databases">
        <authorList>
            <person name="Xu L."/>
            <person name="Lv Z."/>
        </authorList>
    </citation>
    <scope>NUCLEOTIDE SEQUENCE</scope>
    <source>
        <strain evidence="1">LV_2022a</strain>
    </source>
</reference>
<protein>
    <submittedName>
        <fullName evidence="1">Uncharacterized protein</fullName>
    </submittedName>
</protein>
<keyword evidence="2" id="KW-1185">Reference proteome</keyword>